<organism evidence="2 3">
    <name type="scientific">Hebeloma cylindrosporum</name>
    <dbReference type="NCBI Taxonomy" id="76867"/>
    <lineage>
        <taxon>Eukaryota</taxon>
        <taxon>Fungi</taxon>
        <taxon>Dikarya</taxon>
        <taxon>Basidiomycota</taxon>
        <taxon>Agaricomycotina</taxon>
        <taxon>Agaricomycetes</taxon>
        <taxon>Agaricomycetidae</taxon>
        <taxon>Agaricales</taxon>
        <taxon>Agaricineae</taxon>
        <taxon>Hymenogastraceae</taxon>
        <taxon>Hebeloma</taxon>
    </lineage>
</organism>
<dbReference type="EMBL" id="KN831789">
    <property type="protein sequence ID" value="KIM38765.1"/>
    <property type="molecule type" value="Genomic_DNA"/>
</dbReference>
<dbReference type="Proteomes" id="UP000053424">
    <property type="component" value="Unassembled WGS sequence"/>
</dbReference>
<evidence type="ECO:0000313" key="3">
    <source>
        <dbReference type="Proteomes" id="UP000053424"/>
    </source>
</evidence>
<dbReference type="HOGENOM" id="CLU_454193_0_0_1"/>
<feature type="compositionally biased region" description="Polar residues" evidence="1">
    <location>
        <begin position="431"/>
        <end position="440"/>
    </location>
</feature>
<feature type="compositionally biased region" description="Polar residues" evidence="1">
    <location>
        <begin position="402"/>
        <end position="419"/>
    </location>
</feature>
<accession>A0A0C3BQ39</accession>
<feature type="region of interest" description="Disordered" evidence="1">
    <location>
        <begin position="394"/>
        <end position="467"/>
    </location>
</feature>
<feature type="compositionally biased region" description="Polar residues" evidence="1">
    <location>
        <begin position="61"/>
        <end position="73"/>
    </location>
</feature>
<name>A0A0C3BQ39_HEBCY</name>
<sequence length="609" mass="64599">MPAPAIYVIAIVGTIGAAIAFKEFVYEPHIVPAIDRWKAEYQAARRRRQEAELYAAQVEVQMTQTQTRGSGKVSNDESSDDDDEPSSSGSGKPMDDKFMTGGLLLRRSEYNSPQKGGDVELDNLVAREVSEWRNDNSIQVLRQRKNLPEHAMDESIHAIPYSPLSPSRTHVVFDPSNPSTPSTTGRVASLPHSPILSPASKLRLLEFDKSIDAITNETPLDSHPIPVATPITRDEPQTTQTLYSSPILTPVPAPNFSRSPLVPSSASFTPLAQRNPFSTQVPPASSSPTSPKILHPLSHSHAIPSLSQSYPQELDYEHGLELLSPPSSRAESPFSMAEVSPNEGLRSFSPFSNVSGTRSASGFSSSVSSPLPLRMNLGNQSFDAVSPLQQPQGISAFLSPHAPSQNPSATNSARSTTYLSFDDDSSDDGVDQTQTYANQGTGTGVPAEGALGRQDTTSPPSTNQLASRTMTPEQIHGLGLTLFPVPPREPRTPGAAATLTSTTVNSVVAIGAGSHDPAYFRASASSSSSIPLAAAGTTPELAHPAAAQNHHHAQLPSDGELSDLDLMSDFAPSESDFGNESDSGWSFAGGSQVGGGSAAPSPRLRRGQM</sequence>
<dbReference type="AlphaFoldDB" id="A0A0C3BQ39"/>
<reference evidence="2 3" key="1">
    <citation type="submission" date="2014-04" db="EMBL/GenBank/DDBJ databases">
        <authorList>
            <consortium name="DOE Joint Genome Institute"/>
            <person name="Kuo A."/>
            <person name="Gay G."/>
            <person name="Dore J."/>
            <person name="Kohler A."/>
            <person name="Nagy L.G."/>
            <person name="Floudas D."/>
            <person name="Copeland A."/>
            <person name="Barry K.W."/>
            <person name="Cichocki N."/>
            <person name="Veneault-Fourrey C."/>
            <person name="LaButti K."/>
            <person name="Lindquist E.A."/>
            <person name="Lipzen A."/>
            <person name="Lundell T."/>
            <person name="Morin E."/>
            <person name="Murat C."/>
            <person name="Sun H."/>
            <person name="Tunlid A."/>
            <person name="Henrissat B."/>
            <person name="Grigoriev I.V."/>
            <person name="Hibbett D.S."/>
            <person name="Martin F."/>
            <person name="Nordberg H.P."/>
            <person name="Cantor M.N."/>
            <person name="Hua S.X."/>
        </authorList>
    </citation>
    <scope>NUCLEOTIDE SEQUENCE [LARGE SCALE GENOMIC DNA]</scope>
    <source>
        <strain evidence="3">h7</strain>
    </source>
</reference>
<reference evidence="3" key="2">
    <citation type="submission" date="2015-01" db="EMBL/GenBank/DDBJ databases">
        <title>Evolutionary Origins and Diversification of the Mycorrhizal Mutualists.</title>
        <authorList>
            <consortium name="DOE Joint Genome Institute"/>
            <consortium name="Mycorrhizal Genomics Consortium"/>
            <person name="Kohler A."/>
            <person name="Kuo A."/>
            <person name="Nagy L.G."/>
            <person name="Floudas D."/>
            <person name="Copeland A."/>
            <person name="Barry K.W."/>
            <person name="Cichocki N."/>
            <person name="Veneault-Fourrey C."/>
            <person name="LaButti K."/>
            <person name="Lindquist E.A."/>
            <person name="Lipzen A."/>
            <person name="Lundell T."/>
            <person name="Morin E."/>
            <person name="Murat C."/>
            <person name="Riley R."/>
            <person name="Ohm R."/>
            <person name="Sun H."/>
            <person name="Tunlid A."/>
            <person name="Henrissat B."/>
            <person name="Grigoriev I.V."/>
            <person name="Hibbett D.S."/>
            <person name="Martin F."/>
        </authorList>
    </citation>
    <scope>NUCLEOTIDE SEQUENCE [LARGE SCALE GENOMIC DNA]</scope>
    <source>
        <strain evidence="3">h7</strain>
    </source>
</reference>
<feature type="region of interest" description="Disordered" evidence="1">
    <location>
        <begin position="544"/>
        <end position="609"/>
    </location>
</feature>
<evidence type="ECO:0000313" key="2">
    <source>
        <dbReference type="EMBL" id="KIM38765.1"/>
    </source>
</evidence>
<dbReference type="OrthoDB" id="3246206at2759"/>
<feature type="compositionally biased region" description="Acidic residues" evidence="1">
    <location>
        <begin position="421"/>
        <end position="430"/>
    </location>
</feature>
<feature type="compositionally biased region" description="Polar residues" evidence="1">
    <location>
        <begin position="454"/>
        <end position="467"/>
    </location>
</feature>
<protein>
    <submittedName>
        <fullName evidence="2">Uncharacterized protein</fullName>
    </submittedName>
</protein>
<evidence type="ECO:0000256" key="1">
    <source>
        <dbReference type="SAM" id="MobiDB-lite"/>
    </source>
</evidence>
<keyword evidence="3" id="KW-1185">Reference proteome</keyword>
<gene>
    <name evidence="2" type="ORF">M413DRAFT_29992</name>
</gene>
<feature type="region of interest" description="Disordered" evidence="1">
    <location>
        <begin position="61"/>
        <end position="98"/>
    </location>
</feature>
<proteinExistence type="predicted"/>